<keyword evidence="2 3" id="KW-0539">Nucleus</keyword>
<evidence type="ECO:0000259" key="5">
    <source>
        <dbReference type="PROSITE" id="PS50071"/>
    </source>
</evidence>
<feature type="compositionally biased region" description="Polar residues" evidence="4">
    <location>
        <begin position="603"/>
        <end position="612"/>
    </location>
</feature>
<evidence type="ECO:0000256" key="2">
    <source>
        <dbReference type="PROSITE-ProRule" id="PRU00108"/>
    </source>
</evidence>
<dbReference type="VEuPathDB" id="VectorBase:BGLB029076"/>
<feature type="compositionally biased region" description="Basic residues" evidence="4">
    <location>
        <begin position="269"/>
        <end position="280"/>
    </location>
</feature>
<evidence type="ECO:0000256" key="4">
    <source>
        <dbReference type="SAM" id="MobiDB-lite"/>
    </source>
</evidence>
<dbReference type="EnsemblMetazoa" id="BGLB029076-RA">
    <property type="protein sequence ID" value="BGLB029076-PA"/>
    <property type="gene ID" value="BGLB029076"/>
</dbReference>
<feature type="region of interest" description="Disordered" evidence="4">
    <location>
        <begin position="587"/>
        <end position="612"/>
    </location>
</feature>
<feature type="region of interest" description="Disordered" evidence="4">
    <location>
        <begin position="212"/>
        <end position="242"/>
    </location>
</feature>
<dbReference type="InterPro" id="IPR001356">
    <property type="entry name" value="HD"/>
</dbReference>
<dbReference type="VEuPathDB" id="VectorBase:BGLAX_048703"/>
<dbReference type="InterPro" id="IPR050848">
    <property type="entry name" value="Homeobox_TF"/>
</dbReference>
<name>A0A2C9LB83_BIOGL</name>
<dbReference type="RefSeq" id="XP_013064818.2">
    <property type="nucleotide sequence ID" value="XM_013209364.2"/>
</dbReference>
<feature type="compositionally biased region" description="Polar residues" evidence="4">
    <location>
        <begin position="182"/>
        <end position="192"/>
    </location>
</feature>
<dbReference type="PROSITE" id="PS50071">
    <property type="entry name" value="HOMEOBOX_2"/>
    <property type="match status" value="1"/>
</dbReference>
<dbReference type="GO" id="GO:0003677">
    <property type="term" value="F:DNA binding"/>
    <property type="evidence" value="ECO:0007669"/>
    <property type="project" value="UniProtKB-UniRule"/>
</dbReference>
<proteinExistence type="predicted"/>
<dbReference type="SUPFAM" id="SSF46689">
    <property type="entry name" value="Homeodomain-like"/>
    <property type="match status" value="1"/>
</dbReference>
<keyword evidence="2 3" id="KW-0371">Homeobox</keyword>
<feature type="compositionally biased region" description="Basic and acidic residues" evidence="4">
    <location>
        <begin position="212"/>
        <end position="223"/>
    </location>
</feature>
<feature type="region of interest" description="Disordered" evidence="4">
    <location>
        <begin position="1"/>
        <end position="33"/>
    </location>
</feature>
<reference evidence="6" key="1">
    <citation type="submission" date="2020-05" db="UniProtKB">
        <authorList>
            <consortium name="EnsemblMetazoa"/>
        </authorList>
    </citation>
    <scope>IDENTIFICATION</scope>
    <source>
        <strain evidence="6">BB02</strain>
    </source>
</reference>
<feature type="DNA-binding region" description="Homeobox" evidence="2">
    <location>
        <begin position="92"/>
        <end position="151"/>
    </location>
</feature>
<feature type="region of interest" description="Disordered" evidence="4">
    <location>
        <begin position="149"/>
        <end position="200"/>
    </location>
</feature>
<feature type="region of interest" description="Disordered" evidence="4">
    <location>
        <begin position="70"/>
        <end position="96"/>
    </location>
</feature>
<dbReference type="OrthoDB" id="6159439at2759"/>
<accession>A0A2C9LB83</accession>
<feature type="region of interest" description="Disordered" evidence="4">
    <location>
        <begin position="335"/>
        <end position="364"/>
    </location>
</feature>
<dbReference type="PANTHER" id="PTHR24333">
    <property type="entry name" value="HOMEO BOX HB9 LIKE A-RELATED"/>
    <property type="match status" value="1"/>
</dbReference>
<organism evidence="6 7">
    <name type="scientific">Biomphalaria glabrata</name>
    <name type="common">Bloodfluke planorb</name>
    <name type="synonym">Freshwater snail</name>
    <dbReference type="NCBI Taxonomy" id="6526"/>
    <lineage>
        <taxon>Eukaryota</taxon>
        <taxon>Metazoa</taxon>
        <taxon>Spiralia</taxon>
        <taxon>Lophotrochozoa</taxon>
        <taxon>Mollusca</taxon>
        <taxon>Gastropoda</taxon>
        <taxon>Heterobranchia</taxon>
        <taxon>Euthyneura</taxon>
        <taxon>Panpulmonata</taxon>
        <taxon>Hygrophila</taxon>
        <taxon>Lymnaeoidea</taxon>
        <taxon>Planorbidae</taxon>
        <taxon>Biomphalaria</taxon>
    </lineage>
</organism>
<feature type="domain" description="Homeobox" evidence="5">
    <location>
        <begin position="90"/>
        <end position="150"/>
    </location>
</feature>
<dbReference type="GO" id="GO:0005634">
    <property type="term" value="C:nucleus"/>
    <property type="evidence" value="ECO:0007669"/>
    <property type="project" value="UniProtKB-SubCell"/>
</dbReference>
<dbReference type="AlphaFoldDB" id="A0A2C9LB83"/>
<dbReference type="InterPro" id="IPR009057">
    <property type="entry name" value="Homeodomain-like_sf"/>
</dbReference>
<feature type="compositionally biased region" description="Low complexity" evidence="4">
    <location>
        <begin position="354"/>
        <end position="364"/>
    </location>
</feature>
<sequence>MMQLDSLSGLSSTTAGNVSNSSGPTQSHSNRLLDQPNASALDSRHAIPGFTSVINWRSDYPVHQATGVDVCTTSGDKQTSDDEDYRPFTPPPPRERLSYTRYQLALLNGIYQEVRYPNGTQKQLIAKRVGITREQVKIWFQNRRRKDVVTKKVPSKTASSKSEVKDNANDVKDNSPAVGLQSPVSDNSSESFIRTDDDPQTLEHMDTHLCDTLKSHNTSDSRTELSPGNKDNHSPPSSTSSTSLIVSPVVLRSMIVELNKFNNEYLKLKKSKKKRKKSKGTKPALTTSAPAKLSSLPSFSSLSSCQAPRLFQNYDMLAPPNKLTPTANTTLHASETSAFRNPRSQFSSSRPWENMSTSNSSHSSFHTTDFMQSYGGLENLHSPSEMSSSSIATSSVENTLSKSLTQTHQQLYNNAQTSSDLDPNLKMQPSAMILDARMSSAARSIDYPTSSRMSQLSTAQSTHPNPHFSHLLQRHDIGFSNMDSEKCFQPSSPHHTLSLHPHHSAHFAAINRVYPFPLVAEPPVMLSNIRPTESYMQHSSWHQLSTPPHLPSSQQSTAGSHETYRPLLISSINNPYFSSTPLTYISSQSSTSSTPRWTSQTSDLNNNHFTQL</sequence>
<dbReference type="PANTHER" id="PTHR24333:SF8">
    <property type="entry name" value="HOMEOBOX PROTEIN CEH-62"/>
    <property type="match status" value="1"/>
</dbReference>
<gene>
    <name evidence="6" type="primary">106053752</name>
</gene>
<comment type="subcellular location">
    <subcellularLocation>
        <location evidence="1 2 3">Nucleus</location>
    </subcellularLocation>
</comment>
<feature type="region of interest" description="Disordered" evidence="4">
    <location>
        <begin position="538"/>
        <end position="560"/>
    </location>
</feature>
<feature type="region of interest" description="Disordered" evidence="4">
    <location>
        <begin position="269"/>
        <end position="293"/>
    </location>
</feature>
<protein>
    <recommendedName>
        <fullName evidence="5">Homeobox domain-containing protein</fullName>
    </recommendedName>
</protein>
<dbReference type="Gene3D" id="1.10.10.60">
    <property type="entry name" value="Homeodomain-like"/>
    <property type="match status" value="1"/>
</dbReference>
<feature type="compositionally biased region" description="Basic and acidic residues" evidence="4">
    <location>
        <begin position="162"/>
        <end position="173"/>
    </location>
</feature>
<feature type="compositionally biased region" description="Low complexity" evidence="4">
    <location>
        <begin position="587"/>
        <end position="602"/>
    </location>
</feature>
<keyword evidence="2 3" id="KW-0238">DNA-binding</keyword>
<dbReference type="SMART" id="SM00389">
    <property type="entry name" value="HOX"/>
    <property type="match status" value="1"/>
</dbReference>
<evidence type="ECO:0000313" key="7">
    <source>
        <dbReference type="Proteomes" id="UP000076420"/>
    </source>
</evidence>
<evidence type="ECO:0000256" key="3">
    <source>
        <dbReference type="RuleBase" id="RU000682"/>
    </source>
</evidence>
<dbReference type="KEGG" id="bgt:106053752"/>
<dbReference type="Proteomes" id="UP000076420">
    <property type="component" value="Unassembled WGS sequence"/>
</dbReference>
<dbReference type="CDD" id="cd00086">
    <property type="entry name" value="homeodomain"/>
    <property type="match status" value="1"/>
</dbReference>
<dbReference type="Pfam" id="PF00046">
    <property type="entry name" value="Homeodomain"/>
    <property type="match status" value="1"/>
</dbReference>
<feature type="compositionally biased region" description="Polar residues" evidence="4">
    <location>
        <begin position="335"/>
        <end position="351"/>
    </location>
</feature>
<evidence type="ECO:0000313" key="6">
    <source>
        <dbReference type="EnsemblMetazoa" id="BGLB029076-PA"/>
    </source>
</evidence>
<evidence type="ECO:0000256" key="1">
    <source>
        <dbReference type="ARBA" id="ARBA00004123"/>
    </source>
</evidence>
<dbReference type="STRING" id="6526.A0A2C9LB83"/>